<sequence>MREGIKMAKVANQDNIAEVTKEGLTLVDFWADWCGPCKMMDPVLEELEKKYQGKISFAKVNVEENQELAKQYKIMSIPAQVLFVDGVAKEKVTGFKPQAAMEKYLDEKLA</sequence>
<reference evidence="12 13" key="1">
    <citation type="journal article" date="2015" name="Genome Announc.">
        <title>Expanding the biotechnology potential of lactobacilli through comparative genomics of 213 strains and associated genera.</title>
        <authorList>
            <person name="Sun Z."/>
            <person name="Harris H.M."/>
            <person name="McCann A."/>
            <person name="Guo C."/>
            <person name="Argimon S."/>
            <person name="Zhang W."/>
            <person name="Yang X."/>
            <person name="Jeffery I.B."/>
            <person name="Cooney J.C."/>
            <person name="Kagawa T.F."/>
            <person name="Liu W."/>
            <person name="Song Y."/>
            <person name="Salvetti E."/>
            <person name="Wrobel A."/>
            <person name="Rasinkangas P."/>
            <person name="Parkhill J."/>
            <person name="Rea M.C."/>
            <person name="O'Sullivan O."/>
            <person name="Ritari J."/>
            <person name="Douillard F.P."/>
            <person name="Paul Ross R."/>
            <person name="Yang R."/>
            <person name="Briner A.E."/>
            <person name="Felis G.E."/>
            <person name="de Vos W.M."/>
            <person name="Barrangou R."/>
            <person name="Klaenhammer T.R."/>
            <person name="Caufield P.W."/>
            <person name="Cui Y."/>
            <person name="Zhang H."/>
            <person name="O'Toole P.W."/>
        </authorList>
    </citation>
    <scope>NUCLEOTIDE SEQUENCE [LARGE SCALE GENOMIC DNA]</scope>
    <source>
        <strain evidence="12 13">DSM 15833</strain>
    </source>
</reference>
<organism evidence="12 13">
    <name type="scientific">Ligilactobacillus equi DSM 15833 = JCM 10991</name>
    <dbReference type="NCBI Taxonomy" id="1423740"/>
    <lineage>
        <taxon>Bacteria</taxon>
        <taxon>Bacillati</taxon>
        <taxon>Bacillota</taxon>
        <taxon>Bacilli</taxon>
        <taxon>Lactobacillales</taxon>
        <taxon>Lactobacillaceae</taxon>
        <taxon>Ligilactobacillus</taxon>
    </lineage>
</organism>
<evidence type="ECO:0000256" key="1">
    <source>
        <dbReference type="ARBA" id="ARBA00008987"/>
    </source>
</evidence>
<evidence type="ECO:0000259" key="11">
    <source>
        <dbReference type="PROSITE" id="PS51352"/>
    </source>
</evidence>
<feature type="domain" description="Thioredoxin" evidence="11">
    <location>
        <begin position="1"/>
        <end position="110"/>
    </location>
</feature>
<feature type="active site" description="Nucleophile" evidence="9">
    <location>
        <position position="37"/>
    </location>
</feature>
<feature type="active site" description="Nucleophile" evidence="9">
    <location>
        <position position="34"/>
    </location>
</feature>
<evidence type="ECO:0000256" key="7">
    <source>
        <dbReference type="NCBIfam" id="TIGR01068"/>
    </source>
</evidence>
<dbReference type="EMBL" id="AZFH01000139">
    <property type="protein sequence ID" value="KRL78663.1"/>
    <property type="molecule type" value="Genomic_DNA"/>
</dbReference>
<evidence type="ECO:0000256" key="8">
    <source>
        <dbReference type="PIRNR" id="PIRNR000077"/>
    </source>
</evidence>
<dbReference type="InterPro" id="IPR017937">
    <property type="entry name" value="Thioredoxin_CS"/>
</dbReference>
<evidence type="ECO:0000256" key="9">
    <source>
        <dbReference type="PIRSR" id="PIRSR000077-1"/>
    </source>
</evidence>
<feature type="disulfide bond" description="Redox-active" evidence="10">
    <location>
        <begin position="34"/>
        <end position="37"/>
    </location>
</feature>
<dbReference type="SUPFAM" id="SSF52833">
    <property type="entry name" value="Thioredoxin-like"/>
    <property type="match status" value="1"/>
</dbReference>
<comment type="similarity">
    <text evidence="1 8">Belongs to the thioredoxin family.</text>
</comment>
<dbReference type="CDD" id="cd02947">
    <property type="entry name" value="TRX_family"/>
    <property type="match status" value="1"/>
</dbReference>
<evidence type="ECO:0000256" key="2">
    <source>
        <dbReference type="ARBA" id="ARBA00020570"/>
    </source>
</evidence>
<accession>A0A0R1TBE3</accession>
<dbReference type="STRING" id="1423740.FC36_GL001045"/>
<protein>
    <recommendedName>
        <fullName evidence="2 7">Thioredoxin</fullName>
    </recommendedName>
</protein>
<dbReference type="PROSITE" id="PS00194">
    <property type="entry name" value="THIOREDOXIN_1"/>
    <property type="match status" value="1"/>
</dbReference>
<evidence type="ECO:0000256" key="3">
    <source>
        <dbReference type="ARBA" id="ARBA00022448"/>
    </source>
</evidence>
<dbReference type="InterPro" id="IPR005746">
    <property type="entry name" value="Thioredoxin"/>
</dbReference>
<keyword evidence="6 10" id="KW-0676">Redox-active center</keyword>
<feature type="site" description="Deprotonates C-terminal active site Cys" evidence="9">
    <location>
        <position position="28"/>
    </location>
</feature>
<dbReference type="PANTHER" id="PTHR45663:SF11">
    <property type="entry name" value="GEO12009P1"/>
    <property type="match status" value="1"/>
</dbReference>
<dbReference type="GO" id="GO:0015035">
    <property type="term" value="F:protein-disulfide reductase activity"/>
    <property type="evidence" value="ECO:0007669"/>
    <property type="project" value="UniProtKB-UniRule"/>
</dbReference>
<evidence type="ECO:0000313" key="13">
    <source>
        <dbReference type="Proteomes" id="UP000051048"/>
    </source>
</evidence>
<evidence type="ECO:0000256" key="5">
    <source>
        <dbReference type="ARBA" id="ARBA00023157"/>
    </source>
</evidence>
<dbReference type="PANTHER" id="PTHR45663">
    <property type="entry name" value="GEO12009P1"/>
    <property type="match status" value="1"/>
</dbReference>
<dbReference type="GO" id="GO:0005737">
    <property type="term" value="C:cytoplasm"/>
    <property type="evidence" value="ECO:0007669"/>
    <property type="project" value="TreeGrafter"/>
</dbReference>
<keyword evidence="4" id="KW-0249">Electron transport</keyword>
<evidence type="ECO:0000256" key="4">
    <source>
        <dbReference type="ARBA" id="ARBA00022982"/>
    </source>
</evidence>
<dbReference type="NCBIfam" id="TIGR01068">
    <property type="entry name" value="thioredoxin"/>
    <property type="match status" value="1"/>
</dbReference>
<proteinExistence type="inferred from homology"/>
<gene>
    <name evidence="12" type="ORF">FC36_GL001045</name>
</gene>
<evidence type="ECO:0000256" key="10">
    <source>
        <dbReference type="PIRSR" id="PIRSR000077-4"/>
    </source>
</evidence>
<dbReference type="InterPro" id="IPR036249">
    <property type="entry name" value="Thioredoxin-like_sf"/>
</dbReference>
<dbReference type="FunFam" id="3.40.30.10:FF:000001">
    <property type="entry name" value="Thioredoxin"/>
    <property type="match status" value="1"/>
</dbReference>
<dbReference type="AlphaFoldDB" id="A0A0R1TBE3"/>
<evidence type="ECO:0000256" key="6">
    <source>
        <dbReference type="ARBA" id="ARBA00023284"/>
    </source>
</evidence>
<keyword evidence="3" id="KW-0813">Transport</keyword>
<dbReference type="Gene3D" id="3.40.30.10">
    <property type="entry name" value="Glutaredoxin"/>
    <property type="match status" value="1"/>
</dbReference>
<dbReference type="Pfam" id="PF00085">
    <property type="entry name" value="Thioredoxin"/>
    <property type="match status" value="1"/>
</dbReference>
<comment type="caution">
    <text evidence="12">The sequence shown here is derived from an EMBL/GenBank/DDBJ whole genome shotgun (WGS) entry which is preliminary data.</text>
</comment>
<evidence type="ECO:0000313" key="12">
    <source>
        <dbReference type="EMBL" id="KRL78663.1"/>
    </source>
</evidence>
<dbReference type="PROSITE" id="PS51352">
    <property type="entry name" value="THIOREDOXIN_2"/>
    <property type="match status" value="1"/>
</dbReference>
<dbReference type="PATRIC" id="fig|1423740.3.peg.1114"/>
<dbReference type="Proteomes" id="UP000051048">
    <property type="component" value="Unassembled WGS sequence"/>
</dbReference>
<name>A0A0R1TBE3_9LACO</name>
<dbReference type="InterPro" id="IPR013766">
    <property type="entry name" value="Thioredoxin_domain"/>
</dbReference>
<keyword evidence="5 10" id="KW-1015">Disulfide bond</keyword>
<feature type="site" description="Contributes to redox potential value" evidence="9">
    <location>
        <position position="36"/>
    </location>
</feature>
<dbReference type="PIRSF" id="PIRSF000077">
    <property type="entry name" value="Thioredoxin"/>
    <property type="match status" value="1"/>
</dbReference>
<feature type="site" description="Contributes to redox potential value" evidence="9">
    <location>
        <position position="35"/>
    </location>
</feature>